<protein>
    <submittedName>
        <fullName evidence="1">Unnamed protein product</fullName>
    </submittedName>
</protein>
<dbReference type="Proteomes" id="UP001165064">
    <property type="component" value="Unassembled WGS sequence"/>
</dbReference>
<evidence type="ECO:0000313" key="2">
    <source>
        <dbReference type="Proteomes" id="UP001165064"/>
    </source>
</evidence>
<evidence type="ECO:0000313" key="1">
    <source>
        <dbReference type="EMBL" id="GME74105.1"/>
    </source>
</evidence>
<gene>
    <name evidence="1" type="ORF">Amon02_000164900</name>
</gene>
<name>A0ACB5SWX4_AMBMO</name>
<reference evidence="1" key="1">
    <citation type="submission" date="2023-04" db="EMBL/GenBank/DDBJ databases">
        <title>Ambrosiozyma monospora NBRC 10751.</title>
        <authorList>
            <person name="Ichikawa N."/>
            <person name="Sato H."/>
            <person name="Tonouchi N."/>
        </authorList>
    </citation>
    <scope>NUCLEOTIDE SEQUENCE</scope>
    <source>
        <strain evidence="1">NBRC 10751</strain>
    </source>
</reference>
<accession>A0ACB5SWX4</accession>
<proteinExistence type="predicted"/>
<keyword evidence="2" id="KW-1185">Reference proteome</keyword>
<comment type="caution">
    <text evidence="1">The sequence shown here is derived from an EMBL/GenBank/DDBJ whole genome shotgun (WGS) entry which is preliminary data.</text>
</comment>
<organism evidence="1 2">
    <name type="scientific">Ambrosiozyma monospora</name>
    <name type="common">Yeast</name>
    <name type="synonym">Endomycopsis monosporus</name>
    <dbReference type="NCBI Taxonomy" id="43982"/>
    <lineage>
        <taxon>Eukaryota</taxon>
        <taxon>Fungi</taxon>
        <taxon>Dikarya</taxon>
        <taxon>Ascomycota</taxon>
        <taxon>Saccharomycotina</taxon>
        <taxon>Pichiomycetes</taxon>
        <taxon>Pichiales</taxon>
        <taxon>Pichiaceae</taxon>
        <taxon>Ambrosiozyma</taxon>
    </lineage>
</organism>
<dbReference type="EMBL" id="BSXS01000837">
    <property type="protein sequence ID" value="GME74105.1"/>
    <property type="molecule type" value="Genomic_DNA"/>
</dbReference>
<sequence length="191" mass="21649">MLTEGSTLFGLHAENTFIKGATMEERRQHLKEETVKLTSKVAASTFTYTNNMTFQLEPIDYQNTNDIVANILIPGSLGPCEHWILKDILVQKSPDDLTKSVLSENKFYNVQIMGRAKHKLVNIPLTYSHTKLLNPKPVLDLTQSLSESELISHSADQRIITLTSAHKPRCFKKGHHQIQCKTDLKHIQDIT</sequence>